<keyword evidence="2 5" id="KW-0812">Transmembrane</keyword>
<keyword evidence="4 5" id="KW-0472">Membrane</keyword>
<sequence length="1387" mass="142001">MRLLKRLTSLALRLVAYVAGATLVLSVVAILITGFTGAGSSFVAGPIASLLSTPDRRITISNAGPLLGGKLRVGSITLADSRGVYAEIRELAVDWTPVDLFKGRVTAERIAAGSVRIDRAPVVTVEKSADASSSFSLPVEIDIKKLDLPVLDLGMALVGRDFRLSLSGSGQAISDHIAVKLQATRADTPDGQVSADIIYAPGANRLRLTGELSEPAGGLLAELLRLPGSPAVRIDVDGDGPLTDWKGKVTADVDGRPTLAIDAAHRVDSGLRTIIAKGGGRFDALMPPSLRPLFEGETVIDLAANLDRNGAVTIKAGKLSTAALDLTASGRYAANGTNDLKAKLVGTAGAVPFRWTSGKQTITAAIDELALSISGPANAATVDLKSRFSSLETPQASFSGVDLSATSDAFDLGTRSGSIAARLSVSGSKFADAELNRIVKAPLTIQSPLAINATRLTFDNATIESTTVGGRLSGEYALDEQKLTSRFELFALPDILPNNLAGKFEGTIGLAGTLDYATPRVVTLSDLKLATSLGDATGSASLDVENKLTAELTGRIKEIAALVDNVSGSADFALSAEGPLEALTGRLSLKSEAAVAAGRSLENLSVEVEGTSDQTAPKGTLNISGTLDGQKIEGTADLVTENGRSSIPALSVTVGPNRIEGALAFSPTFLPSGQLRFDLPEAGLIAALAGQKASGDLKGLVEIAQADGRLSANITATGSTLTRDTLSVAAPDIRLAISDLAAFAAEGAIAAKAISIGTNRMETPKLAFSRQAGSTAFDLGGRYDGAPLVAKGRLEQQASGLTVTLDTLAAIPRGIPLKLAKPATLSIVDSKMTINAATISAGSGAVEIKGSAGDTLDLNVALRNVPASLAATMAPALSPAGTVTGTVTVKGTPAAPVVSYDLNWTDAALAQTRSAGIAAFGVTAKGDFRDGRLLLDTRVTGQDGLALSGGGTVSLSGQRPIAMTFNGKLPFAALTGLLAPQGFVLEGAADANISISGGIGSPQITGSVRTAGARLIDVRRNLAIEQLTATVTLKGNRADVSGLTGKLASGGRISGGGTIDILSPGMPADIAITLDKAVYVDGSMVASTADGQLTLQGPLLSAPVLAGRINLSKTAITIPEKLPTSLAELDIQHKNAPPDVRQQMATITKTDRNGSQSSIGLDLAVSSPTQIFVRGRGIDAELGGKIGVTGTAQAPNVSGAFDLRRGRLSIMTKRMEFTSGTITFGGGLIPILDMEATTTSGTTTITIKISGFANDPVVTFSSSPALPQDEILAQLIFGQSMSRLSALQIAQLADAAAQLAGGRSTSLFEALRSTLGVDDLDISTDETGQAKVSAGKYLNDKTYIELQQGGTGETKAVINLDIGRGVKLKGEAGAEGAGGGIFYEKEY</sequence>
<evidence type="ECO:0000259" key="6">
    <source>
        <dbReference type="Pfam" id="PF04357"/>
    </source>
</evidence>
<dbReference type="GO" id="GO:0009306">
    <property type="term" value="P:protein secretion"/>
    <property type="evidence" value="ECO:0007669"/>
    <property type="project" value="InterPro"/>
</dbReference>
<protein>
    <submittedName>
        <fullName evidence="7">DUF490 domain-containing protein</fullName>
    </submittedName>
</protein>
<evidence type="ECO:0000256" key="2">
    <source>
        <dbReference type="ARBA" id="ARBA00022692"/>
    </source>
</evidence>
<organism evidence="7 8">
    <name type="scientific">Ciceribacter naphthalenivorans</name>
    <dbReference type="NCBI Taxonomy" id="1118451"/>
    <lineage>
        <taxon>Bacteria</taxon>
        <taxon>Pseudomonadati</taxon>
        <taxon>Pseudomonadota</taxon>
        <taxon>Alphaproteobacteria</taxon>
        <taxon>Hyphomicrobiales</taxon>
        <taxon>Rhizobiaceae</taxon>
        <taxon>Ciceribacter</taxon>
    </lineage>
</organism>
<evidence type="ECO:0000256" key="4">
    <source>
        <dbReference type="ARBA" id="ARBA00023136"/>
    </source>
</evidence>
<dbReference type="GO" id="GO:0005886">
    <property type="term" value="C:plasma membrane"/>
    <property type="evidence" value="ECO:0007669"/>
    <property type="project" value="InterPro"/>
</dbReference>
<name>A0A512HK03_9HYPH</name>
<dbReference type="InterPro" id="IPR007452">
    <property type="entry name" value="TamB_C"/>
</dbReference>
<proteinExistence type="predicted"/>
<dbReference type="PANTHER" id="PTHR36985:SF1">
    <property type="entry name" value="TRANSLOCATION AND ASSEMBLY MODULE SUBUNIT TAMB"/>
    <property type="match status" value="1"/>
</dbReference>
<dbReference type="Pfam" id="PF04357">
    <property type="entry name" value="TamB"/>
    <property type="match status" value="1"/>
</dbReference>
<keyword evidence="3 5" id="KW-1133">Transmembrane helix</keyword>
<dbReference type="OrthoDB" id="7784409at2"/>
<keyword evidence="8" id="KW-1185">Reference proteome</keyword>
<comment type="subcellular location">
    <subcellularLocation>
        <location evidence="1">Membrane</location>
        <topology evidence="1">Single-pass membrane protein</topology>
    </subcellularLocation>
</comment>
<evidence type="ECO:0000256" key="5">
    <source>
        <dbReference type="SAM" id="Phobius"/>
    </source>
</evidence>
<comment type="caution">
    <text evidence="7">The sequence shown here is derived from an EMBL/GenBank/DDBJ whole genome shotgun (WGS) entry which is preliminary data.</text>
</comment>
<evidence type="ECO:0000256" key="1">
    <source>
        <dbReference type="ARBA" id="ARBA00004167"/>
    </source>
</evidence>
<accession>A0A512HK03</accession>
<evidence type="ECO:0000313" key="8">
    <source>
        <dbReference type="Proteomes" id="UP000321717"/>
    </source>
</evidence>
<gene>
    <name evidence="7" type="ORF">RNA01_27110</name>
</gene>
<evidence type="ECO:0000313" key="7">
    <source>
        <dbReference type="EMBL" id="GEO85779.1"/>
    </source>
</evidence>
<dbReference type="PANTHER" id="PTHR36985">
    <property type="entry name" value="TRANSLOCATION AND ASSEMBLY MODULE SUBUNIT TAMB"/>
    <property type="match status" value="1"/>
</dbReference>
<feature type="transmembrane region" description="Helical" evidence="5">
    <location>
        <begin position="12"/>
        <end position="35"/>
    </location>
</feature>
<dbReference type="EMBL" id="BJZP01000012">
    <property type="protein sequence ID" value="GEO85779.1"/>
    <property type="molecule type" value="Genomic_DNA"/>
</dbReference>
<dbReference type="RefSeq" id="WP_147180743.1">
    <property type="nucleotide sequence ID" value="NZ_BJZP01000012.1"/>
</dbReference>
<dbReference type="Proteomes" id="UP000321717">
    <property type="component" value="Unassembled WGS sequence"/>
</dbReference>
<reference evidence="7 8" key="1">
    <citation type="submission" date="2019-07" db="EMBL/GenBank/DDBJ databases">
        <title>Whole genome shotgun sequence of Rhizobium naphthalenivorans NBRC 107585.</title>
        <authorList>
            <person name="Hosoyama A."/>
            <person name="Uohara A."/>
            <person name="Ohji S."/>
            <person name="Ichikawa N."/>
        </authorList>
    </citation>
    <scope>NUCLEOTIDE SEQUENCE [LARGE SCALE GENOMIC DNA]</scope>
    <source>
        <strain evidence="7 8">NBRC 107585</strain>
    </source>
</reference>
<evidence type="ECO:0000256" key="3">
    <source>
        <dbReference type="ARBA" id="ARBA00022989"/>
    </source>
</evidence>
<feature type="domain" description="Translocation and assembly module TamB C-terminal" evidence="6">
    <location>
        <begin position="1042"/>
        <end position="1387"/>
    </location>
</feature>